<keyword evidence="3" id="KW-1185">Reference proteome</keyword>
<feature type="compositionally biased region" description="Basic and acidic residues" evidence="1">
    <location>
        <begin position="8"/>
        <end position="20"/>
    </location>
</feature>
<feature type="compositionally biased region" description="Acidic residues" evidence="1">
    <location>
        <begin position="98"/>
        <end position="108"/>
    </location>
</feature>
<gene>
    <name evidence="2" type="ORF">K503DRAFT_786721</name>
</gene>
<dbReference type="Proteomes" id="UP000092154">
    <property type="component" value="Unassembled WGS sequence"/>
</dbReference>
<feature type="compositionally biased region" description="Polar residues" evidence="1">
    <location>
        <begin position="109"/>
        <end position="124"/>
    </location>
</feature>
<reference evidence="2 3" key="1">
    <citation type="submission" date="2016-06" db="EMBL/GenBank/DDBJ databases">
        <title>Comparative genomics of the ectomycorrhizal sister species Rhizopogon vinicolor and Rhizopogon vesiculosus (Basidiomycota: Boletales) reveals a divergence of the mating type B locus.</title>
        <authorList>
            <consortium name="DOE Joint Genome Institute"/>
            <person name="Mujic A.B."/>
            <person name="Kuo A."/>
            <person name="Tritt A."/>
            <person name="Lipzen A."/>
            <person name="Chen C."/>
            <person name="Johnson J."/>
            <person name="Sharma A."/>
            <person name="Barry K."/>
            <person name="Grigoriev I.V."/>
            <person name="Spatafora J.W."/>
        </authorList>
    </citation>
    <scope>NUCLEOTIDE SEQUENCE [LARGE SCALE GENOMIC DNA]</scope>
    <source>
        <strain evidence="2 3">AM-OR11-026</strain>
    </source>
</reference>
<dbReference type="InParanoid" id="A0A1B7MKM7"/>
<evidence type="ECO:0000313" key="3">
    <source>
        <dbReference type="Proteomes" id="UP000092154"/>
    </source>
</evidence>
<accession>A0A1B7MKM7</accession>
<proteinExistence type="predicted"/>
<name>A0A1B7MKM7_9AGAM</name>
<dbReference type="AlphaFoldDB" id="A0A1B7MKM7"/>
<sequence>MSLPVPEDGGHEQRANDKDSGVFADDTTVIDSAPEQPTIKQVANVDTNAIPNDDEVVSDGFDVLLPLTKIKLHQGKKQLSARCVIVLWDPNVILPEVSSEDSNYDDQAESNSDGDTNELPTQAKQGAKGTKAPPPPVRQCTLPADDAPACPPA</sequence>
<evidence type="ECO:0000313" key="2">
    <source>
        <dbReference type="EMBL" id="OAX33129.1"/>
    </source>
</evidence>
<feature type="region of interest" description="Disordered" evidence="1">
    <location>
        <begin position="95"/>
        <end position="153"/>
    </location>
</feature>
<dbReference type="OrthoDB" id="10480770at2759"/>
<protein>
    <submittedName>
        <fullName evidence="2">Uncharacterized protein</fullName>
    </submittedName>
</protein>
<dbReference type="EMBL" id="KV448832">
    <property type="protein sequence ID" value="OAX33129.1"/>
    <property type="molecule type" value="Genomic_DNA"/>
</dbReference>
<feature type="region of interest" description="Disordered" evidence="1">
    <location>
        <begin position="1"/>
        <end position="42"/>
    </location>
</feature>
<organism evidence="2 3">
    <name type="scientific">Rhizopogon vinicolor AM-OR11-026</name>
    <dbReference type="NCBI Taxonomy" id="1314800"/>
    <lineage>
        <taxon>Eukaryota</taxon>
        <taxon>Fungi</taxon>
        <taxon>Dikarya</taxon>
        <taxon>Basidiomycota</taxon>
        <taxon>Agaricomycotina</taxon>
        <taxon>Agaricomycetes</taxon>
        <taxon>Agaricomycetidae</taxon>
        <taxon>Boletales</taxon>
        <taxon>Suillineae</taxon>
        <taxon>Rhizopogonaceae</taxon>
        <taxon>Rhizopogon</taxon>
    </lineage>
</organism>
<feature type="compositionally biased region" description="Low complexity" evidence="1">
    <location>
        <begin position="143"/>
        <end position="153"/>
    </location>
</feature>
<evidence type="ECO:0000256" key="1">
    <source>
        <dbReference type="SAM" id="MobiDB-lite"/>
    </source>
</evidence>